<dbReference type="EMBL" id="SMJU01000016">
    <property type="protein sequence ID" value="TDB60793.1"/>
    <property type="molecule type" value="Genomic_DNA"/>
</dbReference>
<evidence type="ECO:0000256" key="1">
    <source>
        <dbReference type="ARBA" id="ARBA00004571"/>
    </source>
</evidence>
<keyword evidence="11 12" id="KW-0998">Cell outer membrane</keyword>
<evidence type="ECO:0000256" key="6">
    <source>
        <dbReference type="ARBA" id="ARBA00022729"/>
    </source>
</evidence>
<keyword evidence="6 14" id="KW-0732">Signal</keyword>
<dbReference type="PROSITE" id="PS52016">
    <property type="entry name" value="TONB_DEPENDENT_REC_3"/>
    <property type="match status" value="1"/>
</dbReference>
<dbReference type="Pfam" id="PF13715">
    <property type="entry name" value="CarbopepD_reg_2"/>
    <property type="match status" value="1"/>
</dbReference>
<evidence type="ECO:0000256" key="2">
    <source>
        <dbReference type="ARBA" id="ARBA00022448"/>
    </source>
</evidence>
<dbReference type="PANTHER" id="PTHR32552">
    <property type="entry name" value="FERRICHROME IRON RECEPTOR-RELATED"/>
    <property type="match status" value="1"/>
</dbReference>
<reference evidence="17 18" key="1">
    <citation type="submission" date="2019-02" db="EMBL/GenBank/DDBJ databases">
        <title>Arundinibacter roseus gen. nov., sp. nov., a new member of the family Cytophagaceae.</title>
        <authorList>
            <person name="Szuroczki S."/>
            <person name="Khayer B."/>
            <person name="Sproer C."/>
            <person name="Toumi M."/>
            <person name="Szabo A."/>
            <person name="Felfoldi T."/>
            <person name="Schumann P."/>
            <person name="Toth E."/>
        </authorList>
    </citation>
    <scope>NUCLEOTIDE SEQUENCE [LARGE SCALE GENOMIC DNA]</scope>
    <source>
        <strain evidence="17 18">DMA-k-7a</strain>
    </source>
</reference>
<name>A0A4R4K106_9BACT</name>
<comment type="subcellular location">
    <subcellularLocation>
        <location evidence="1 12">Cell outer membrane</location>
        <topology evidence="1 12">Multi-pass membrane protein</topology>
    </subcellularLocation>
</comment>
<dbReference type="PANTHER" id="PTHR32552:SF68">
    <property type="entry name" value="FERRICHROME OUTER MEMBRANE TRANSPORTER_PHAGE RECEPTOR"/>
    <property type="match status" value="1"/>
</dbReference>
<dbReference type="SUPFAM" id="SSF56935">
    <property type="entry name" value="Porins"/>
    <property type="match status" value="1"/>
</dbReference>
<organism evidence="17 18">
    <name type="scientific">Arundinibacter roseus</name>
    <dbReference type="NCBI Taxonomy" id="2070510"/>
    <lineage>
        <taxon>Bacteria</taxon>
        <taxon>Pseudomonadati</taxon>
        <taxon>Bacteroidota</taxon>
        <taxon>Cytophagia</taxon>
        <taxon>Cytophagales</taxon>
        <taxon>Spirosomataceae</taxon>
        <taxon>Arundinibacter</taxon>
    </lineage>
</organism>
<keyword evidence="7" id="KW-0408">Iron</keyword>
<evidence type="ECO:0000313" key="17">
    <source>
        <dbReference type="EMBL" id="TDB60793.1"/>
    </source>
</evidence>
<evidence type="ECO:0000256" key="13">
    <source>
        <dbReference type="RuleBase" id="RU003357"/>
    </source>
</evidence>
<comment type="caution">
    <text evidence="17">The sequence shown here is derived from an EMBL/GenBank/DDBJ whole genome shotgun (WGS) entry which is preliminary data.</text>
</comment>
<feature type="domain" description="TonB-dependent receptor plug" evidence="16">
    <location>
        <begin position="123"/>
        <end position="226"/>
    </location>
</feature>
<proteinExistence type="inferred from homology"/>
<keyword evidence="5 12" id="KW-0812">Transmembrane</keyword>
<evidence type="ECO:0000259" key="15">
    <source>
        <dbReference type="Pfam" id="PF00593"/>
    </source>
</evidence>
<keyword evidence="10 12" id="KW-0472">Membrane</keyword>
<dbReference type="AlphaFoldDB" id="A0A4R4K106"/>
<evidence type="ECO:0000256" key="9">
    <source>
        <dbReference type="ARBA" id="ARBA00023077"/>
    </source>
</evidence>
<dbReference type="InterPro" id="IPR037066">
    <property type="entry name" value="Plug_dom_sf"/>
</dbReference>
<evidence type="ECO:0000256" key="14">
    <source>
        <dbReference type="SAM" id="SignalP"/>
    </source>
</evidence>
<feature type="domain" description="TonB-dependent receptor-like beta-barrel" evidence="15">
    <location>
        <begin position="346"/>
        <end position="776"/>
    </location>
</feature>
<keyword evidence="17" id="KW-0675">Receptor</keyword>
<dbReference type="Gene3D" id="2.170.130.10">
    <property type="entry name" value="TonB-dependent receptor, plug domain"/>
    <property type="match status" value="1"/>
</dbReference>
<protein>
    <submittedName>
        <fullName evidence="17">TonB-dependent receptor</fullName>
    </submittedName>
</protein>
<dbReference type="OrthoDB" id="9761152at2"/>
<evidence type="ECO:0000256" key="4">
    <source>
        <dbReference type="ARBA" id="ARBA00022496"/>
    </source>
</evidence>
<feature type="chain" id="PRO_5020538312" evidence="14">
    <location>
        <begin position="24"/>
        <end position="817"/>
    </location>
</feature>
<evidence type="ECO:0000256" key="5">
    <source>
        <dbReference type="ARBA" id="ARBA00022692"/>
    </source>
</evidence>
<evidence type="ECO:0000259" key="16">
    <source>
        <dbReference type="Pfam" id="PF07715"/>
    </source>
</evidence>
<sequence length="817" mass="91776">MRKVTTYLLVFALTWAMHTFSLAQQATISGQVVDAQDGNPLPGATVRAGEYRGTTTNTGGQFSLSSISEQVQYLDISYVGYEKLRLPISTLSANPVVRLSRSIFTADEVVVNATRTNDHSGLAYTNVSAQTLEKQNLGQDIPVLLNFTPSLVSTSDAGAGVGYTGIRIRGTDATRINVTINGIPYNDAESQGVFWVNMPDFASSVSSIQIQRGVGTSTNGAGAFGATVNVSTNEFRKEPYAELSNSFGSFATRRHTVKAGTGLLNNKFTVDARLSQVVSDGFIDRAESNLQSYYLSGGYFGKKSFVRLNVFSGKEVTYQSWYGTPESRLKGDREGMLAYIDRNGLNNRDAQNLLNSDSRTYNFYTYENEVDDYKQDHYQLVSSHTLSKNLTFNLNGFVVRGKGFYEQFRDEDDLETYGIQPLVLGDQTLATSDLIRRRWLDNFFYGTTFSFDYTNFKKLTANIGGGWNTYDGDHFGEVIWARNAGNSNIRQRYYYNQGIKKDFNLYAKVYYQLTEKLNAFGDVQVRSVRHTVSGNDNQQRQHDFDQPFTFFNPKAGLNYQLSERSTAYVSYSIGNREPNRDDFTEAAADIVPKAETLRDLEAGFRTQTNRLAFSANYYFMDYRNQLVLTGQVNDVGNSIRVNVPKSYRMGLELEAGVALNNRWKWNVNATFSQNKIANFTEYVVDYDEGGYQEINHGKTDISFSPALIVGSQLLYTPVKNVELALLTKYVGKQYLDNTSSADRALDAYLTNDLRLIWTLTPTWAKQISLTALVNNVLDETYASNGYTYGYIYGGRIQENFYYPQAGRNFLLGLTLKF</sequence>
<dbReference type="InterPro" id="IPR012910">
    <property type="entry name" value="Plug_dom"/>
</dbReference>
<dbReference type="SUPFAM" id="SSF49464">
    <property type="entry name" value="Carboxypeptidase regulatory domain-like"/>
    <property type="match status" value="1"/>
</dbReference>
<keyword evidence="4" id="KW-0410">Iron transport</keyword>
<evidence type="ECO:0000256" key="11">
    <source>
        <dbReference type="ARBA" id="ARBA00023237"/>
    </source>
</evidence>
<dbReference type="Gene3D" id="2.60.40.1120">
    <property type="entry name" value="Carboxypeptidase-like, regulatory domain"/>
    <property type="match status" value="1"/>
</dbReference>
<keyword evidence="9 13" id="KW-0798">TonB box</keyword>
<dbReference type="Pfam" id="PF07715">
    <property type="entry name" value="Plug"/>
    <property type="match status" value="1"/>
</dbReference>
<keyword evidence="2 12" id="KW-0813">Transport</keyword>
<evidence type="ECO:0000256" key="12">
    <source>
        <dbReference type="PROSITE-ProRule" id="PRU01360"/>
    </source>
</evidence>
<keyword evidence="8" id="KW-0406">Ion transport</keyword>
<gene>
    <name evidence="17" type="ORF">EZE20_20310</name>
</gene>
<feature type="signal peptide" evidence="14">
    <location>
        <begin position="1"/>
        <end position="23"/>
    </location>
</feature>
<dbReference type="Proteomes" id="UP000295706">
    <property type="component" value="Unassembled WGS sequence"/>
</dbReference>
<dbReference type="InterPro" id="IPR008969">
    <property type="entry name" value="CarboxyPept-like_regulatory"/>
</dbReference>
<dbReference type="RefSeq" id="WP_132121173.1">
    <property type="nucleotide sequence ID" value="NZ_SMJU01000016.1"/>
</dbReference>
<evidence type="ECO:0000256" key="10">
    <source>
        <dbReference type="ARBA" id="ARBA00023136"/>
    </source>
</evidence>
<dbReference type="GO" id="GO:0015344">
    <property type="term" value="F:siderophore uptake transmembrane transporter activity"/>
    <property type="evidence" value="ECO:0007669"/>
    <property type="project" value="TreeGrafter"/>
</dbReference>
<dbReference type="GO" id="GO:0009279">
    <property type="term" value="C:cell outer membrane"/>
    <property type="evidence" value="ECO:0007669"/>
    <property type="project" value="UniProtKB-SubCell"/>
</dbReference>
<dbReference type="Pfam" id="PF00593">
    <property type="entry name" value="TonB_dep_Rec_b-barrel"/>
    <property type="match status" value="1"/>
</dbReference>
<evidence type="ECO:0000256" key="3">
    <source>
        <dbReference type="ARBA" id="ARBA00022452"/>
    </source>
</evidence>
<evidence type="ECO:0000313" key="18">
    <source>
        <dbReference type="Proteomes" id="UP000295706"/>
    </source>
</evidence>
<evidence type="ECO:0000256" key="8">
    <source>
        <dbReference type="ARBA" id="ARBA00023065"/>
    </source>
</evidence>
<dbReference type="Gene3D" id="2.40.170.20">
    <property type="entry name" value="TonB-dependent receptor, beta-barrel domain"/>
    <property type="match status" value="1"/>
</dbReference>
<keyword evidence="18" id="KW-1185">Reference proteome</keyword>
<dbReference type="InterPro" id="IPR036942">
    <property type="entry name" value="Beta-barrel_TonB_sf"/>
</dbReference>
<dbReference type="InterPro" id="IPR039426">
    <property type="entry name" value="TonB-dep_rcpt-like"/>
</dbReference>
<accession>A0A4R4K106</accession>
<evidence type="ECO:0000256" key="7">
    <source>
        <dbReference type="ARBA" id="ARBA00023004"/>
    </source>
</evidence>
<comment type="similarity">
    <text evidence="12 13">Belongs to the TonB-dependent receptor family.</text>
</comment>
<keyword evidence="3 12" id="KW-1134">Transmembrane beta strand</keyword>
<dbReference type="InterPro" id="IPR000531">
    <property type="entry name" value="Beta-barrel_TonB"/>
</dbReference>